<dbReference type="Proteomes" id="UP000887565">
    <property type="component" value="Unplaced"/>
</dbReference>
<sequence>MKVDNDIATDKLVINEDVVETSDLGIADSKEVISFSTDGAVKGLYSAKVVQNMREKEWNEERILFMAEMKKKMRLKEKKKRKKV</sequence>
<protein>
    <submittedName>
        <fullName evidence="2">Uncharacterized protein</fullName>
    </submittedName>
</protein>
<dbReference type="WBParaSite" id="nRc.2.0.1.t36866-RA">
    <property type="protein sequence ID" value="nRc.2.0.1.t36866-RA"/>
    <property type="gene ID" value="nRc.2.0.1.g36866"/>
</dbReference>
<keyword evidence="1" id="KW-1185">Reference proteome</keyword>
<reference evidence="2" key="1">
    <citation type="submission" date="2022-11" db="UniProtKB">
        <authorList>
            <consortium name="WormBaseParasite"/>
        </authorList>
    </citation>
    <scope>IDENTIFICATION</scope>
</reference>
<proteinExistence type="predicted"/>
<evidence type="ECO:0000313" key="1">
    <source>
        <dbReference type="Proteomes" id="UP000887565"/>
    </source>
</evidence>
<dbReference type="AlphaFoldDB" id="A0A915KFW1"/>
<evidence type="ECO:0000313" key="2">
    <source>
        <dbReference type="WBParaSite" id="nRc.2.0.1.t36866-RA"/>
    </source>
</evidence>
<organism evidence="1 2">
    <name type="scientific">Romanomermis culicivorax</name>
    <name type="common">Nematode worm</name>
    <dbReference type="NCBI Taxonomy" id="13658"/>
    <lineage>
        <taxon>Eukaryota</taxon>
        <taxon>Metazoa</taxon>
        <taxon>Ecdysozoa</taxon>
        <taxon>Nematoda</taxon>
        <taxon>Enoplea</taxon>
        <taxon>Dorylaimia</taxon>
        <taxon>Mermithida</taxon>
        <taxon>Mermithoidea</taxon>
        <taxon>Mermithidae</taxon>
        <taxon>Romanomermis</taxon>
    </lineage>
</organism>
<name>A0A915KFW1_ROMCU</name>
<accession>A0A915KFW1</accession>